<reference evidence="1 2" key="1">
    <citation type="submission" date="2024-02" db="EMBL/GenBank/DDBJ databases">
        <title>Complete sequences of two Paenibacillus sp. strains and one Lysinibacillus strain isolated from the environment on STAA medium highlight biotechnological potential.</title>
        <authorList>
            <person name="Attere S.A."/>
            <person name="Piche L.C."/>
            <person name="Intertaglia L."/>
            <person name="Lami R."/>
            <person name="Charette S.J."/>
            <person name="Vincent A.T."/>
        </authorList>
    </citation>
    <scope>NUCLEOTIDE SEQUENCE [LARGE SCALE GENOMIC DNA]</scope>
    <source>
        <strain evidence="1 2">Y5S-7</strain>
    </source>
</reference>
<evidence type="ECO:0000313" key="1">
    <source>
        <dbReference type="EMBL" id="WWP23242.1"/>
    </source>
</evidence>
<accession>A0ABD8B084</accession>
<name>A0ABD8B084_PAEAM</name>
<dbReference type="AlphaFoldDB" id="A0ABD8B084"/>
<sequence>MRKHMEVQQLELNQQWLKMMQVGSIPTREVPKVIYKELNVLLITPCNDREMSSHCVLIEQSLKHLVRNVNEIKYIESVSACLSSNDVDLIMVIGSEENLPDENITALRTSTVKKAIWLSADQHVNQSETILPIFDHVFTQHSTQISDDQHHMGSTGSHELFMPPDPHIFCPQAVPSEYESDVYIIGDAESDGIVTAVAKSGLLDNKKVRVDGKGWAQIGDFKPVHTNEARQMLYNGSKLVIHRGESIKNVMEIAACGTFQLIGPSVNQSNGIDLSNFQQYNSCEELTLKFEHYWQSVDARRLAASHALAYMKYNQSHLQKTLRLLDIIFI</sequence>
<evidence type="ECO:0008006" key="3">
    <source>
        <dbReference type="Google" id="ProtNLM"/>
    </source>
</evidence>
<evidence type="ECO:0000313" key="2">
    <source>
        <dbReference type="Proteomes" id="UP001364764"/>
    </source>
</evidence>
<gene>
    <name evidence="1" type="ORF">V6668_14060</name>
</gene>
<dbReference type="RefSeq" id="WP_143781410.1">
    <property type="nucleotide sequence ID" value="NZ_CP145892.1"/>
</dbReference>
<dbReference type="GeneID" id="93476611"/>
<dbReference type="Proteomes" id="UP001364764">
    <property type="component" value="Chromosome"/>
</dbReference>
<dbReference type="EMBL" id="CP145892">
    <property type="protein sequence ID" value="WWP23242.1"/>
    <property type="molecule type" value="Genomic_DNA"/>
</dbReference>
<proteinExistence type="predicted"/>
<organism evidence="1 2">
    <name type="scientific">Paenibacillus amylolyticus</name>
    <dbReference type="NCBI Taxonomy" id="1451"/>
    <lineage>
        <taxon>Bacteria</taxon>
        <taxon>Bacillati</taxon>
        <taxon>Bacillota</taxon>
        <taxon>Bacilli</taxon>
        <taxon>Bacillales</taxon>
        <taxon>Paenibacillaceae</taxon>
        <taxon>Paenibacillus</taxon>
    </lineage>
</organism>
<protein>
    <recommendedName>
        <fullName evidence="3">Spore maturation protein CgeB</fullName>
    </recommendedName>
</protein>